<organism evidence="15 16">
    <name type="scientific">SAR86 cluster bacterium</name>
    <dbReference type="NCBI Taxonomy" id="2030880"/>
    <lineage>
        <taxon>Bacteria</taxon>
        <taxon>Pseudomonadati</taxon>
        <taxon>Pseudomonadota</taxon>
        <taxon>Gammaproteobacteria</taxon>
        <taxon>SAR86 cluster</taxon>
    </lineage>
</organism>
<evidence type="ECO:0000313" key="15">
    <source>
        <dbReference type="EMBL" id="RZO25988.1"/>
    </source>
</evidence>
<feature type="binding site" evidence="12">
    <location>
        <position position="204"/>
    </location>
    <ligand>
        <name>NADP(+)</name>
        <dbReference type="ChEBI" id="CHEBI:58349"/>
    </ligand>
</feature>
<evidence type="ECO:0000256" key="6">
    <source>
        <dbReference type="ARBA" id="ARBA00022619"/>
    </source>
</evidence>
<dbReference type="EMBL" id="SHBE01000007">
    <property type="protein sequence ID" value="RZO25988.1"/>
    <property type="molecule type" value="Genomic_DNA"/>
</dbReference>
<dbReference type="EC" id="1.1.1.193" evidence="10"/>
<dbReference type="NCBIfam" id="TIGR00326">
    <property type="entry name" value="eubact_ribD"/>
    <property type="match status" value="1"/>
</dbReference>
<proteinExistence type="inferred from homology"/>
<feature type="binding site" evidence="13">
    <location>
        <position position="79"/>
    </location>
    <ligand>
        <name>Zn(2+)</name>
        <dbReference type="ChEBI" id="CHEBI:29105"/>
        <note>catalytic</note>
    </ligand>
</feature>
<reference evidence="15 16" key="1">
    <citation type="submission" date="2019-02" db="EMBL/GenBank/DDBJ databases">
        <title>Prokaryotic population dynamics and viral predation in marine succession experiment using metagenomics: the confinement effect.</title>
        <authorList>
            <person name="Haro-Moreno J.M."/>
            <person name="Rodriguez-Valera F."/>
            <person name="Lopez-Perez M."/>
        </authorList>
    </citation>
    <scope>NUCLEOTIDE SEQUENCE [LARGE SCALE GENOMIC DNA]</scope>
    <source>
        <strain evidence="15">MED-G159</strain>
    </source>
</reference>
<comment type="catalytic activity">
    <reaction evidence="10">
        <text>2,5-diamino-6-hydroxy-4-(5-phosphoribosylamino)-pyrimidine + H2O + H(+) = 5-amino-6-(5-phospho-D-ribosylamino)uracil + NH4(+)</text>
        <dbReference type="Rhea" id="RHEA:21868"/>
        <dbReference type="ChEBI" id="CHEBI:15377"/>
        <dbReference type="ChEBI" id="CHEBI:15378"/>
        <dbReference type="ChEBI" id="CHEBI:28938"/>
        <dbReference type="ChEBI" id="CHEBI:58453"/>
        <dbReference type="ChEBI" id="CHEBI:58614"/>
        <dbReference type="EC" id="3.5.4.26"/>
    </reaction>
</comment>
<evidence type="ECO:0000256" key="2">
    <source>
        <dbReference type="ARBA" id="ARBA00004882"/>
    </source>
</evidence>
<feature type="binding site" evidence="12">
    <location>
        <position position="158"/>
    </location>
    <ligand>
        <name>NADP(+)</name>
        <dbReference type="ChEBI" id="CHEBI:58349"/>
    </ligand>
</feature>
<comment type="catalytic activity">
    <reaction evidence="10">
        <text>5-amino-6-(5-phospho-D-ribitylamino)uracil + NADP(+) = 5-amino-6-(5-phospho-D-ribosylamino)uracil + NADPH + H(+)</text>
        <dbReference type="Rhea" id="RHEA:17845"/>
        <dbReference type="ChEBI" id="CHEBI:15378"/>
        <dbReference type="ChEBI" id="CHEBI:57783"/>
        <dbReference type="ChEBI" id="CHEBI:58349"/>
        <dbReference type="ChEBI" id="CHEBI:58421"/>
        <dbReference type="ChEBI" id="CHEBI:58453"/>
        <dbReference type="EC" id="1.1.1.193"/>
    </reaction>
</comment>
<evidence type="ECO:0000256" key="8">
    <source>
        <dbReference type="ARBA" id="ARBA00023002"/>
    </source>
</evidence>
<dbReference type="Proteomes" id="UP000315825">
    <property type="component" value="Unassembled WGS sequence"/>
</dbReference>
<feature type="domain" description="CMP/dCMP-type deaminase" evidence="14">
    <location>
        <begin position="1"/>
        <end position="127"/>
    </location>
</feature>
<gene>
    <name evidence="15" type="primary">ribD</name>
    <name evidence="15" type="ORF">EVA92_03755</name>
</gene>
<evidence type="ECO:0000256" key="7">
    <source>
        <dbReference type="ARBA" id="ARBA00022857"/>
    </source>
</evidence>
<dbReference type="PANTHER" id="PTHR38011">
    <property type="entry name" value="DIHYDROFOLATE REDUCTASE FAMILY PROTEIN (AFU_ORTHOLOGUE AFUA_8G06820)"/>
    <property type="match status" value="1"/>
</dbReference>
<dbReference type="GO" id="GO:0008835">
    <property type="term" value="F:diaminohydroxyphosphoribosylaminopyrimidine deaminase activity"/>
    <property type="evidence" value="ECO:0007669"/>
    <property type="project" value="UniProtKB-EC"/>
</dbReference>
<feature type="binding site" evidence="12">
    <location>
        <position position="200"/>
    </location>
    <ligand>
        <name>NADP(+)</name>
        <dbReference type="ChEBI" id="CHEBI:58349"/>
    </ligand>
</feature>
<comment type="function">
    <text evidence="1 10">Converts 2,5-diamino-6-(ribosylamino)-4(3h)-pyrimidinone 5'-phosphate into 5-amino-6-(ribosylamino)-2,4(1h,3h)-pyrimidinedione 5'-phosphate.</text>
</comment>
<comment type="cofactor">
    <cofactor evidence="10 13">
        <name>Zn(2+)</name>
        <dbReference type="ChEBI" id="CHEBI:29105"/>
    </cofactor>
    <text evidence="10 13">Binds 1 zinc ion.</text>
</comment>
<dbReference type="UniPathway" id="UPA00275">
    <property type="reaction ID" value="UER00401"/>
</dbReference>
<comment type="similarity">
    <text evidence="5 10">In the C-terminal section; belongs to the HTP reductase family.</text>
</comment>
<keyword evidence="6 10" id="KW-0686">Riboflavin biosynthesis</keyword>
<feature type="active site" description="Proton donor" evidence="11">
    <location>
        <position position="52"/>
    </location>
</feature>
<keyword evidence="8 10" id="KW-0560">Oxidoreductase</keyword>
<feature type="binding site" evidence="13">
    <location>
        <position position="88"/>
    </location>
    <ligand>
        <name>Zn(2+)</name>
        <dbReference type="ChEBI" id="CHEBI:29105"/>
        <note>catalytic</note>
    </ligand>
</feature>
<dbReference type="SUPFAM" id="SSF53927">
    <property type="entry name" value="Cytidine deaminase-like"/>
    <property type="match status" value="1"/>
</dbReference>
<sequence>MDYEKFMQQAILLAQKYRFTTKPNPVVGALILDKNEVICQGAHEQYGGAHAEVNCLNQLKKLNITNTENLTLICTLEPCNHFGKTPPCTDAIIASGIKRVVIGSDDPNPKVSGTGIKKMVENGIEVIEDVLRQETINLNKFFFFKHKTKRPFITIKLASSKDGKSHNNEGSSTWITSEASRNDVQIVRAEHDAILTGGNTVRDDNPRMNARVNFPVNQPKKILLTAQKNWDKNLNFFQDADVEILNLSDLKKVIDSISQTEINSILVEAGPKLVNSFIKNELCDQLIIYESNKELGDAGVPWFDSPNLIDRYGFKVKSNYTIGPDTKMVFEK</sequence>
<keyword evidence="10 13" id="KW-0479">Metal-binding</keyword>
<dbReference type="AlphaFoldDB" id="A0A520MXN9"/>
<evidence type="ECO:0000256" key="3">
    <source>
        <dbReference type="ARBA" id="ARBA00004910"/>
    </source>
</evidence>
<dbReference type="PANTHER" id="PTHR38011:SF7">
    <property type="entry name" value="2,5-DIAMINO-6-RIBOSYLAMINO-4(3H)-PYRIMIDINONE 5'-PHOSPHATE REDUCTASE"/>
    <property type="match status" value="1"/>
</dbReference>
<feature type="binding site" evidence="12">
    <location>
        <position position="211"/>
    </location>
    <ligand>
        <name>substrate</name>
    </ligand>
</feature>
<dbReference type="Pfam" id="PF00383">
    <property type="entry name" value="dCMP_cyt_deam_1"/>
    <property type="match status" value="1"/>
</dbReference>
<keyword evidence="9" id="KW-0511">Multifunctional enzyme</keyword>
<dbReference type="GO" id="GO:0008703">
    <property type="term" value="F:5-amino-6-(5-phosphoribosylamino)uracil reductase activity"/>
    <property type="evidence" value="ECO:0007669"/>
    <property type="project" value="UniProtKB-EC"/>
</dbReference>
<dbReference type="EC" id="3.5.4.26" evidence="10"/>
<evidence type="ECO:0000256" key="10">
    <source>
        <dbReference type="PIRNR" id="PIRNR006769"/>
    </source>
</evidence>
<evidence type="ECO:0000256" key="1">
    <source>
        <dbReference type="ARBA" id="ARBA00002151"/>
    </source>
</evidence>
<evidence type="ECO:0000259" key="14">
    <source>
        <dbReference type="PROSITE" id="PS51747"/>
    </source>
</evidence>
<evidence type="ECO:0000256" key="12">
    <source>
        <dbReference type="PIRSR" id="PIRSR006769-2"/>
    </source>
</evidence>
<evidence type="ECO:0000313" key="16">
    <source>
        <dbReference type="Proteomes" id="UP000315825"/>
    </source>
</evidence>
<feature type="binding site" evidence="13">
    <location>
        <position position="50"/>
    </location>
    <ligand>
        <name>Zn(2+)</name>
        <dbReference type="ChEBI" id="CHEBI:29105"/>
        <note>catalytic</note>
    </ligand>
</feature>
<evidence type="ECO:0000256" key="13">
    <source>
        <dbReference type="PIRSR" id="PIRSR006769-3"/>
    </source>
</evidence>
<evidence type="ECO:0000256" key="4">
    <source>
        <dbReference type="ARBA" id="ARBA00005259"/>
    </source>
</evidence>
<dbReference type="InterPro" id="IPR024072">
    <property type="entry name" value="DHFR-like_dom_sf"/>
</dbReference>
<protein>
    <recommendedName>
        <fullName evidence="10">Riboflavin biosynthesis protein RibD</fullName>
    </recommendedName>
    <domain>
        <recommendedName>
            <fullName evidence="10">Diaminohydroxyphosphoribosylaminopyrimidine deaminase</fullName>
            <shortName evidence="10">DRAP deaminase</shortName>
            <ecNumber evidence="10">3.5.4.26</ecNumber>
        </recommendedName>
        <alternativeName>
            <fullName evidence="10">Riboflavin-specific deaminase</fullName>
        </alternativeName>
    </domain>
    <domain>
        <recommendedName>
            <fullName evidence="10">5-amino-6-(5-phosphoribosylamino)uracil reductase</fullName>
            <ecNumber evidence="10">1.1.1.193</ecNumber>
        </recommendedName>
        <alternativeName>
            <fullName evidence="10">HTP reductase</fullName>
        </alternativeName>
    </domain>
</protein>
<keyword evidence="10 13" id="KW-0862">Zinc</keyword>
<feature type="binding site" evidence="12">
    <location>
        <position position="268"/>
    </location>
    <ligand>
        <name>substrate</name>
    </ligand>
</feature>
<evidence type="ECO:0000256" key="9">
    <source>
        <dbReference type="ARBA" id="ARBA00023268"/>
    </source>
</evidence>
<dbReference type="Pfam" id="PF01872">
    <property type="entry name" value="RibD_C"/>
    <property type="match status" value="1"/>
</dbReference>
<comment type="caution">
    <text evidence="15">The sequence shown here is derived from an EMBL/GenBank/DDBJ whole genome shotgun (WGS) entry which is preliminary data.</text>
</comment>
<dbReference type="InterPro" id="IPR004794">
    <property type="entry name" value="Eubact_RibD"/>
</dbReference>
<feature type="binding site" evidence="12">
    <location>
        <position position="188"/>
    </location>
    <ligand>
        <name>substrate</name>
    </ligand>
</feature>
<keyword evidence="10 15" id="KW-0378">Hydrolase</keyword>
<feature type="binding site" evidence="12">
    <location>
        <position position="172"/>
    </location>
    <ligand>
        <name>substrate</name>
    </ligand>
</feature>
<evidence type="ECO:0000256" key="5">
    <source>
        <dbReference type="ARBA" id="ARBA00007417"/>
    </source>
</evidence>
<dbReference type="Gene3D" id="3.40.140.10">
    <property type="entry name" value="Cytidine Deaminase, domain 2"/>
    <property type="match status" value="1"/>
</dbReference>
<comment type="pathway">
    <text evidence="2 10">Cofactor biosynthesis; riboflavin biosynthesis; 5-amino-6-(D-ribitylamino)uracil from GTP: step 2/4.</text>
</comment>
<accession>A0A520MXN9</accession>
<name>A0A520MXN9_9GAMM</name>
<comment type="similarity">
    <text evidence="4 10">In the N-terminal section; belongs to the cytidine and deoxycytidylate deaminase family.</text>
</comment>
<dbReference type="GO" id="GO:0009231">
    <property type="term" value="P:riboflavin biosynthetic process"/>
    <property type="evidence" value="ECO:0007669"/>
    <property type="project" value="UniProtKB-UniPathway"/>
</dbReference>
<evidence type="ECO:0000256" key="11">
    <source>
        <dbReference type="PIRSR" id="PIRSR006769-1"/>
    </source>
</evidence>
<feature type="binding site" evidence="12">
    <location>
        <begin position="270"/>
        <end position="276"/>
    </location>
    <ligand>
        <name>NADP(+)</name>
        <dbReference type="ChEBI" id="CHEBI:58349"/>
    </ligand>
</feature>
<dbReference type="PIRSF" id="PIRSF006769">
    <property type="entry name" value="RibD"/>
    <property type="match status" value="1"/>
</dbReference>
<dbReference type="InterPro" id="IPR016193">
    <property type="entry name" value="Cytidine_deaminase-like"/>
</dbReference>
<keyword evidence="7 10" id="KW-0521">NADP</keyword>
<dbReference type="InterPro" id="IPR050765">
    <property type="entry name" value="Riboflavin_Biosynth_HTPR"/>
</dbReference>
<feature type="binding site" evidence="12">
    <location>
        <position position="174"/>
    </location>
    <ligand>
        <name>NADP(+)</name>
        <dbReference type="ChEBI" id="CHEBI:58349"/>
    </ligand>
</feature>
<comment type="pathway">
    <text evidence="3 10">Cofactor biosynthesis; riboflavin biosynthesis; 5-amino-6-(D-ribitylamino)uracil from GTP: step 3/4.</text>
</comment>
<dbReference type="PROSITE" id="PS51747">
    <property type="entry name" value="CYT_DCMP_DEAMINASES_2"/>
    <property type="match status" value="1"/>
</dbReference>
<dbReference type="Gene3D" id="3.40.430.10">
    <property type="entry name" value="Dihydrofolate Reductase, subunit A"/>
    <property type="match status" value="2"/>
</dbReference>
<dbReference type="CDD" id="cd01284">
    <property type="entry name" value="Riboflavin_deaminase-reductase"/>
    <property type="match status" value="1"/>
</dbReference>
<dbReference type="SUPFAM" id="SSF53597">
    <property type="entry name" value="Dihydrofolate reductase-like"/>
    <property type="match status" value="1"/>
</dbReference>
<dbReference type="GO" id="GO:0046872">
    <property type="term" value="F:metal ion binding"/>
    <property type="evidence" value="ECO:0007669"/>
    <property type="project" value="UniProtKB-KW"/>
</dbReference>
<dbReference type="InterPro" id="IPR002125">
    <property type="entry name" value="CMP_dCMP_dom"/>
</dbReference>
<dbReference type="InterPro" id="IPR002734">
    <property type="entry name" value="RibDG_C"/>
</dbReference>